<dbReference type="InterPro" id="IPR021916">
    <property type="entry name" value="DUF3527"/>
</dbReference>
<organism evidence="2">
    <name type="scientific">Prunus dulcis</name>
    <name type="common">Almond</name>
    <name type="synonym">Amygdalus dulcis</name>
    <dbReference type="NCBI Taxonomy" id="3755"/>
    <lineage>
        <taxon>Eukaryota</taxon>
        <taxon>Viridiplantae</taxon>
        <taxon>Streptophyta</taxon>
        <taxon>Embryophyta</taxon>
        <taxon>Tracheophyta</taxon>
        <taxon>Spermatophyta</taxon>
        <taxon>Magnoliopsida</taxon>
        <taxon>eudicotyledons</taxon>
        <taxon>Gunneridae</taxon>
        <taxon>Pentapetalae</taxon>
        <taxon>rosids</taxon>
        <taxon>fabids</taxon>
        <taxon>Rosales</taxon>
        <taxon>Rosaceae</taxon>
        <taxon>Amygdaloideae</taxon>
        <taxon>Amygdaleae</taxon>
        <taxon>Prunus</taxon>
    </lineage>
</organism>
<feature type="compositionally biased region" description="Polar residues" evidence="1">
    <location>
        <begin position="510"/>
        <end position="525"/>
    </location>
</feature>
<feature type="compositionally biased region" description="Polar residues" evidence="1">
    <location>
        <begin position="95"/>
        <end position="104"/>
    </location>
</feature>
<dbReference type="PANTHER" id="PTHR31390">
    <property type="entry name" value="EXPRESSED PROTEIN"/>
    <property type="match status" value="1"/>
</dbReference>
<feature type="region of interest" description="Disordered" evidence="1">
    <location>
        <begin position="510"/>
        <end position="530"/>
    </location>
</feature>
<feature type="region of interest" description="Disordered" evidence="1">
    <location>
        <begin position="94"/>
        <end position="114"/>
    </location>
</feature>
<evidence type="ECO:0000256" key="1">
    <source>
        <dbReference type="SAM" id="MobiDB-lite"/>
    </source>
</evidence>
<evidence type="ECO:0000313" key="2">
    <source>
        <dbReference type="EMBL" id="BBH04709.1"/>
    </source>
</evidence>
<feature type="compositionally biased region" description="Basic residues" evidence="1">
    <location>
        <begin position="189"/>
        <end position="206"/>
    </location>
</feature>
<name>A0A4Y1RKD6_PRUDU</name>
<sequence>MKFPEITFIRDRFLNSSGVIMQGFPGTINQGIADTTMDGCLEPIKNSNDQQSLGTSGNMLRQINASINLQDQAQSRKPGLSYADLHHEITRNVKDSSSNSVGNHQKQRINRKTTAEEELVRHMSNLPSYLERGKNLQEKVLNVGVLDWGRLEKWQCSHKQMPYRSSRYSPSSSNTTSCFSTDGSSTHSSRGHSRSPARPRMHRHSLQSHFTKSPTEGHSEVVSSFGERVEKFQDLKADQSSTVNGPEKFIGTDTSLCRSRIDMKVEQCKNKDSDAKSEPEKRSLWNGPHLEMAAHLKVKKKTQVGEFIQKAENLQKPYSENFELDIPEGCKKVVLLLPRDFPENNHSGVSHLSDSTTLLHQRAETTTRASSSERPKEACHAELNSDFPHSCHFPSEVENGATLRFQSNTPSSASLSAKTGTNPYRGRNVEEKKVAVVSTSSSTVSEPYKGLDLKPSKATAEKVRNTSPFRRFSIGVGKMSKNTSSKDCLDTQQLSSTAFSAKPGSENIATSTFLGASDGQKSNATGRAKSPLRRLLDPLLKSKVANSHHLVEPLEKDSILSEGRVDSLSEQPGKVKLGMTGCRTINVNEPVKAKKCGSTTVQALLRVAVKNGLPLFTFAVDNDIDILAATMKKLNTLKKGDCSCIYTFFSIREVKKKSGTWINQGSKGKSHDYIRNVIAQMKVADSQFPNLVRPDHFSMREFVLFSGNLRQADCETSDFQPSDELAAAVVKIPKMVSQQSTGDWHHWDNCSNLPAVGSKECLSRVRRHSYSGEAVEKPFVGGQGLISTTVILPSGGSCDCGGWDLGCKLRIFDNQNPVTEKVKSHKVCSITDRFELFPQGGLQENQPTFSMSPFRDGIYSVEFSSSFSILQAFSICIAVLDSWNLCEFSESRNSLEEKTSGESILMQNDGLSAPNRTEGEVPARYVSYPPLSPAGRIHDPREDDWSLGSAEYFRCQK</sequence>
<feature type="compositionally biased region" description="Low complexity" evidence="1">
    <location>
        <begin position="162"/>
        <end position="173"/>
    </location>
</feature>
<feature type="region of interest" description="Disordered" evidence="1">
    <location>
        <begin position="406"/>
        <end position="427"/>
    </location>
</feature>
<dbReference type="AlphaFoldDB" id="A0A4Y1RKD6"/>
<protein>
    <recommendedName>
        <fullName evidence="3">DUF3527 domain protein</fullName>
    </recommendedName>
</protein>
<reference evidence="2" key="1">
    <citation type="journal article" date="2019" name="Science">
        <title>Mutation of a bHLH transcription factor allowed almond domestication.</title>
        <authorList>
            <person name="Sanchez-Perez R."/>
            <person name="Pavan S."/>
            <person name="Mazzeo R."/>
            <person name="Moldovan C."/>
            <person name="Aiese Cigliano R."/>
            <person name="Del Cueto J."/>
            <person name="Ricciardi F."/>
            <person name="Lotti C."/>
            <person name="Ricciardi L."/>
            <person name="Dicenta F."/>
            <person name="Lopez-Marques R.L."/>
            <person name="Lindberg Moller B."/>
        </authorList>
    </citation>
    <scope>NUCLEOTIDE SEQUENCE</scope>
</reference>
<dbReference type="PANTHER" id="PTHR31390:SF4">
    <property type="entry name" value="DUF3527 DOMAIN-CONTAINING PROTEIN"/>
    <property type="match status" value="1"/>
</dbReference>
<evidence type="ECO:0008006" key="3">
    <source>
        <dbReference type="Google" id="ProtNLM"/>
    </source>
</evidence>
<gene>
    <name evidence="2" type="ORF">Prudu_015915</name>
</gene>
<dbReference type="Pfam" id="PF12043">
    <property type="entry name" value="DUF3527"/>
    <property type="match status" value="2"/>
</dbReference>
<accession>A0A4Y1RKD6</accession>
<feature type="compositionally biased region" description="Polar residues" evidence="1">
    <location>
        <begin position="207"/>
        <end position="216"/>
    </location>
</feature>
<feature type="region of interest" description="Disordered" evidence="1">
    <location>
        <begin position="162"/>
        <end position="222"/>
    </location>
</feature>
<dbReference type="EMBL" id="AP019302">
    <property type="protein sequence ID" value="BBH04709.1"/>
    <property type="molecule type" value="Genomic_DNA"/>
</dbReference>
<proteinExistence type="predicted"/>
<feature type="compositionally biased region" description="Polar residues" evidence="1">
    <location>
        <begin position="406"/>
        <end position="422"/>
    </location>
</feature>